<name>A0A6A5ZGL7_9PLEO</name>
<comment type="function">
    <text evidence="3">Regulates mitochondrial small subunit maturation by controlling 15S rRNA 5'-end processing. Localizes to the 5' precursor of the 15S rRNA in a position that is subsequently occupied by mS47 in the mature yeast mtSSU. Uses structure and sequence-specific RNA recognition, binding to a single-stranded region of the precursor and specifically recognizing bases -6 to -1. The exchange of Ccm1 for mS47 is coupled to the irreversible removal of precursor rRNA that is accompanied by conformational changes of the mitoribosomal proteins uS5m and mS26. These conformational changes signal completion of 5'-end rRNA processing through protection of the mature 5'-end of the 15S rRNA and stabilization of mS47. The removal of the 5' precursor together with the dissociation of Ccm1 may be catalyzed by the 5'-3' exoribonuclease Pet127. Involved in the specific removal of group I introns in mitochondrial encoded transcripts.</text>
</comment>
<reference evidence="7" key="1">
    <citation type="journal article" date="2020" name="Stud. Mycol.">
        <title>101 Dothideomycetes genomes: a test case for predicting lifestyles and emergence of pathogens.</title>
        <authorList>
            <person name="Haridas S."/>
            <person name="Albert R."/>
            <person name="Binder M."/>
            <person name="Bloem J."/>
            <person name="Labutti K."/>
            <person name="Salamov A."/>
            <person name="Andreopoulos B."/>
            <person name="Baker S."/>
            <person name="Barry K."/>
            <person name="Bills G."/>
            <person name="Bluhm B."/>
            <person name="Cannon C."/>
            <person name="Castanera R."/>
            <person name="Culley D."/>
            <person name="Daum C."/>
            <person name="Ezra D."/>
            <person name="Gonzalez J."/>
            <person name="Henrissat B."/>
            <person name="Kuo A."/>
            <person name="Liang C."/>
            <person name="Lipzen A."/>
            <person name="Lutzoni F."/>
            <person name="Magnuson J."/>
            <person name="Mondo S."/>
            <person name="Nolan M."/>
            <person name="Ohm R."/>
            <person name="Pangilinan J."/>
            <person name="Park H.-J."/>
            <person name="Ramirez L."/>
            <person name="Alfaro M."/>
            <person name="Sun H."/>
            <person name="Tritt A."/>
            <person name="Yoshinaga Y."/>
            <person name="Zwiers L.-H."/>
            <person name="Turgeon B."/>
            <person name="Goodwin S."/>
            <person name="Spatafora J."/>
            <person name="Crous P."/>
            <person name="Grigoriev I."/>
        </authorList>
    </citation>
    <scope>NUCLEOTIDE SEQUENCE</scope>
    <source>
        <strain evidence="7">CBS 627.86</strain>
    </source>
</reference>
<keyword evidence="2" id="KW-0677">Repeat</keyword>
<evidence type="ECO:0000256" key="3">
    <source>
        <dbReference type="ARBA" id="ARBA00044493"/>
    </source>
</evidence>
<proteinExistence type="inferred from homology"/>
<evidence type="ECO:0000256" key="6">
    <source>
        <dbReference type="SAM" id="MobiDB-lite"/>
    </source>
</evidence>
<dbReference type="InterPro" id="IPR002885">
    <property type="entry name" value="PPR_rpt"/>
</dbReference>
<feature type="compositionally biased region" description="Basic and acidic residues" evidence="6">
    <location>
        <begin position="880"/>
        <end position="891"/>
    </location>
</feature>
<sequence>MPRARPPDARCLANATFPLLPFLAPRAFVESPFRRTGPGWVSGTAGSVPEKEDTVTIKKGSRLPDSRCNTQNIRTEPARRPLQSSFSAHCSRGVSLLHSSRGLSPRYADIFAFARGQVRNYATKRAERRARKVGRSQALRLIRAEPSKEGVVTGKIMHAVLAEHRRRKALKLTAARFKQYMSRRQIRDTETLALDGRYRSLTRRLFNYRRMGPGVFYTGVQESNLAPEGNLAWGLAALDRRVYPGVRRSCHFLELRHDVRCNDWISRLWQGVEIDGEERLYQNWIDMGDDLRNESWHLILLDLLDRRPSRALQFLKVLGQTLADSHAIFLVDAFEHLARRVNTKAPSTLVAEKTQQFDHQREQFVPAFWHTIGPHLERYSHLCSQDLLLNIARLATLEDLKTTFDHLVEKNVFLKYYTLLSYANIFAEHGEHQYALRCLNTIVKTMHKSQAAHTVGDKLFGWSCALILRKSLKDPDSYHMTSSIVAEFLRFGVKLDTLLYNVIIHNAMDAKDHATAFNVYNLLEIEGLEADEYTYNIMLHGCTVQDDPTMFREFAEYCRQKALGSRDPYLATNYLFYVARTSSLDTFSAASGRKVLDTFNDCFQSGALAPFLGSSPALKEGLLAPTIPAVFMVLQTMIKNAFTTGNQSVLDMYRHFIRIIQDGKFPILNELARGTYIWNAFLLAFCKGQQFANASHLIKMLSESKDPTLKLPQPDLISWNIFLAAFFKTDQVEAAERVFEIMRSRGVEPDQFTYSTLVLGYARAQHLGKVGQVLPFLDQKTQLAPILLSALAKMQQRGELMRRLEDSRVLRDRDEQRKTEDKQRVQEERWALRRLNQGTMRFSKPGQQKKGPRNSNSIEENTSESKAKIHNALSTDEKDDTPSREKEHDWKPTGTAHVRLRSLKGKRRGFIW</sequence>
<protein>
    <recommendedName>
        <fullName evidence="9">Pentacotripeptide-repeat region of PRORP domain-containing protein</fullName>
    </recommendedName>
</protein>
<evidence type="ECO:0000313" key="8">
    <source>
        <dbReference type="Proteomes" id="UP000799770"/>
    </source>
</evidence>
<organism evidence="7 8">
    <name type="scientific">Lophiotrema nucula</name>
    <dbReference type="NCBI Taxonomy" id="690887"/>
    <lineage>
        <taxon>Eukaryota</taxon>
        <taxon>Fungi</taxon>
        <taxon>Dikarya</taxon>
        <taxon>Ascomycota</taxon>
        <taxon>Pezizomycotina</taxon>
        <taxon>Dothideomycetes</taxon>
        <taxon>Pleosporomycetidae</taxon>
        <taxon>Pleosporales</taxon>
        <taxon>Lophiotremataceae</taxon>
        <taxon>Lophiotrema</taxon>
    </lineage>
</organism>
<dbReference type="PANTHER" id="PTHR47447">
    <property type="entry name" value="OS03G0856100 PROTEIN"/>
    <property type="match status" value="1"/>
</dbReference>
<evidence type="ECO:0008006" key="9">
    <source>
        <dbReference type="Google" id="ProtNLM"/>
    </source>
</evidence>
<evidence type="ECO:0000256" key="2">
    <source>
        <dbReference type="ARBA" id="ARBA00022737"/>
    </source>
</evidence>
<dbReference type="NCBIfam" id="TIGR00756">
    <property type="entry name" value="PPR"/>
    <property type="match status" value="1"/>
</dbReference>
<dbReference type="PANTHER" id="PTHR47447:SF17">
    <property type="entry name" value="OS12G0638900 PROTEIN"/>
    <property type="match status" value="1"/>
</dbReference>
<evidence type="ECO:0000256" key="5">
    <source>
        <dbReference type="PROSITE-ProRule" id="PRU00708"/>
    </source>
</evidence>
<dbReference type="EMBL" id="ML977318">
    <property type="protein sequence ID" value="KAF2117531.1"/>
    <property type="molecule type" value="Genomic_DNA"/>
</dbReference>
<evidence type="ECO:0000313" key="7">
    <source>
        <dbReference type="EMBL" id="KAF2117531.1"/>
    </source>
</evidence>
<gene>
    <name evidence="7" type="ORF">BDV96DRAFT_489521</name>
</gene>
<feature type="repeat" description="PPR" evidence="5">
    <location>
        <begin position="715"/>
        <end position="749"/>
    </location>
</feature>
<dbReference type="PROSITE" id="PS51375">
    <property type="entry name" value="PPR"/>
    <property type="match status" value="1"/>
</dbReference>
<keyword evidence="8" id="KW-1185">Reference proteome</keyword>
<dbReference type="Pfam" id="PF13041">
    <property type="entry name" value="PPR_2"/>
    <property type="match status" value="2"/>
</dbReference>
<dbReference type="Gene3D" id="1.25.40.10">
    <property type="entry name" value="Tetratricopeptide repeat domain"/>
    <property type="match status" value="2"/>
</dbReference>
<comment type="subunit">
    <text evidence="4">Binds to mitochondrial small subunit 15S rRNA.</text>
</comment>
<feature type="region of interest" description="Disordered" evidence="6">
    <location>
        <begin position="835"/>
        <end position="897"/>
    </location>
</feature>
<dbReference type="AlphaFoldDB" id="A0A6A5ZGL7"/>
<comment type="similarity">
    <text evidence="1">Belongs to the CCM1 family.</text>
</comment>
<dbReference type="InterPro" id="IPR011990">
    <property type="entry name" value="TPR-like_helical_dom_sf"/>
</dbReference>
<dbReference type="Proteomes" id="UP000799770">
    <property type="component" value="Unassembled WGS sequence"/>
</dbReference>
<evidence type="ECO:0000256" key="4">
    <source>
        <dbReference type="ARBA" id="ARBA00044511"/>
    </source>
</evidence>
<dbReference type="OrthoDB" id="185373at2759"/>
<evidence type="ECO:0000256" key="1">
    <source>
        <dbReference type="ARBA" id="ARBA00006192"/>
    </source>
</evidence>
<accession>A0A6A5ZGL7</accession>